<keyword evidence="1" id="KW-1133">Transmembrane helix</keyword>
<sequence length="99" mass="11592">MDILIKILVGMLFVAVIYLIEKALVRFSKWYGAVPLIIWSIFIGYLLFTKGLSQFLGLLVVWIVGISVLAEIWQDVWHKKKHIQQRELDSMKAKDFKNR</sequence>
<feature type="transmembrane region" description="Helical" evidence="1">
    <location>
        <begin position="7"/>
        <end position="24"/>
    </location>
</feature>
<dbReference type="AlphaFoldDB" id="A0A417Z5P9"/>
<protein>
    <recommendedName>
        <fullName evidence="4">DUF4491 family protein</fullName>
    </recommendedName>
</protein>
<feature type="transmembrane region" description="Helical" evidence="1">
    <location>
        <begin position="30"/>
        <end position="48"/>
    </location>
</feature>
<evidence type="ECO:0000313" key="3">
    <source>
        <dbReference type="Proteomes" id="UP000284822"/>
    </source>
</evidence>
<evidence type="ECO:0008006" key="4">
    <source>
        <dbReference type="Google" id="ProtNLM"/>
    </source>
</evidence>
<accession>A0A417Z5P9</accession>
<proteinExistence type="predicted"/>
<feature type="transmembrane region" description="Helical" evidence="1">
    <location>
        <begin position="55"/>
        <end position="73"/>
    </location>
</feature>
<keyword evidence="1" id="KW-0812">Transmembrane</keyword>
<name>A0A417Z5P9_9LACO</name>
<dbReference type="EMBL" id="QOCS01000014">
    <property type="protein sequence ID" value="RHW46054.1"/>
    <property type="molecule type" value="Genomic_DNA"/>
</dbReference>
<evidence type="ECO:0000256" key="1">
    <source>
        <dbReference type="SAM" id="Phobius"/>
    </source>
</evidence>
<evidence type="ECO:0000313" key="2">
    <source>
        <dbReference type="EMBL" id="RHW46054.1"/>
    </source>
</evidence>
<organism evidence="2 3">
    <name type="scientific">Bombilactobacillus bombi</name>
    <dbReference type="NCBI Taxonomy" id="1303590"/>
    <lineage>
        <taxon>Bacteria</taxon>
        <taxon>Bacillati</taxon>
        <taxon>Bacillota</taxon>
        <taxon>Bacilli</taxon>
        <taxon>Lactobacillales</taxon>
        <taxon>Lactobacillaceae</taxon>
        <taxon>Bombilactobacillus</taxon>
    </lineage>
</organism>
<dbReference type="RefSeq" id="WP_118910902.1">
    <property type="nucleotide sequence ID" value="NZ_QOCS01000014.1"/>
</dbReference>
<dbReference type="Proteomes" id="UP000284822">
    <property type="component" value="Unassembled WGS sequence"/>
</dbReference>
<gene>
    <name evidence="2" type="ORF">DS832_06795</name>
</gene>
<reference evidence="2 3" key="1">
    <citation type="submission" date="2018-07" db="EMBL/GenBank/DDBJ databases">
        <title>Genome sequences of six Lactobacillus spp. isolated from bumble bee guts.</title>
        <authorList>
            <person name="Motta E.V.S."/>
            <person name="Moran N.A."/>
        </authorList>
    </citation>
    <scope>NUCLEOTIDE SEQUENCE [LARGE SCALE GENOMIC DNA]</scope>
    <source>
        <strain evidence="2 3">LV-8.1</strain>
    </source>
</reference>
<keyword evidence="1" id="KW-0472">Membrane</keyword>
<comment type="caution">
    <text evidence="2">The sequence shown here is derived from an EMBL/GenBank/DDBJ whole genome shotgun (WGS) entry which is preliminary data.</text>
</comment>